<evidence type="ECO:0000256" key="1">
    <source>
        <dbReference type="ARBA" id="ARBA00022679"/>
    </source>
</evidence>
<dbReference type="PANTHER" id="PTHR43584">
    <property type="entry name" value="NUCLEOTIDYL TRANSFERASE"/>
    <property type="match status" value="1"/>
</dbReference>
<dbReference type="EMBL" id="SLXO01000003">
    <property type="protein sequence ID" value="TCP36391.1"/>
    <property type="molecule type" value="Genomic_DNA"/>
</dbReference>
<keyword evidence="1 5" id="KW-0808">Transferase</keyword>
<gene>
    <name evidence="5" type="ORF">EV659_103282</name>
</gene>
<dbReference type="Proteomes" id="UP000295399">
    <property type="component" value="Unassembled WGS sequence"/>
</dbReference>
<dbReference type="InterPro" id="IPR005835">
    <property type="entry name" value="NTP_transferase_dom"/>
</dbReference>
<comment type="caution">
    <text evidence="5">The sequence shown here is derived from an EMBL/GenBank/DDBJ whole genome shotgun (WGS) entry which is preliminary data.</text>
</comment>
<accession>A0A4R2PQA1</accession>
<dbReference type="GO" id="GO:0016779">
    <property type="term" value="F:nucleotidyltransferase activity"/>
    <property type="evidence" value="ECO:0007669"/>
    <property type="project" value="UniProtKB-KW"/>
</dbReference>
<dbReference type="InParanoid" id="A0A4R2PQA1"/>
<dbReference type="InterPro" id="IPR050065">
    <property type="entry name" value="GlmU-like"/>
</dbReference>
<dbReference type="InterPro" id="IPR029044">
    <property type="entry name" value="Nucleotide-diphossugar_trans"/>
</dbReference>
<evidence type="ECO:0000256" key="2">
    <source>
        <dbReference type="ARBA" id="ARBA00022695"/>
    </source>
</evidence>
<name>A0A4R2PQA1_RHOSA</name>
<dbReference type="CDD" id="cd06422">
    <property type="entry name" value="NTP_transferase_like_1"/>
    <property type="match status" value="1"/>
</dbReference>
<feature type="region of interest" description="Disordered" evidence="3">
    <location>
        <begin position="1"/>
        <end position="45"/>
    </location>
</feature>
<dbReference type="SUPFAM" id="SSF53448">
    <property type="entry name" value="Nucleotide-diphospho-sugar transferases"/>
    <property type="match status" value="1"/>
</dbReference>
<dbReference type="RefSeq" id="WP_207894060.1">
    <property type="nucleotide sequence ID" value="NZ_JACIGF010000003.1"/>
</dbReference>
<feature type="domain" description="Nucleotidyl transferase" evidence="4">
    <location>
        <begin position="56"/>
        <end position="282"/>
    </location>
</feature>
<feature type="compositionally biased region" description="Low complexity" evidence="3">
    <location>
        <begin position="1"/>
        <end position="33"/>
    </location>
</feature>
<evidence type="ECO:0000259" key="4">
    <source>
        <dbReference type="Pfam" id="PF00483"/>
    </source>
</evidence>
<dbReference type="PANTHER" id="PTHR43584:SF8">
    <property type="entry name" value="N-ACETYLMURAMATE ALPHA-1-PHOSPHATE URIDYLYLTRANSFERASE"/>
    <property type="match status" value="1"/>
</dbReference>
<keyword evidence="6" id="KW-1185">Reference proteome</keyword>
<dbReference type="Pfam" id="PF00483">
    <property type="entry name" value="NTP_transferase"/>
    <property type="match status" value="1"/>
</dbReference>
<evidence type="ECO:0000256" key="3">
    <source>
        <dbReference type="SAM" id="MobiDB-lite"/>
    </source>
</evidence>
<sequence>MVSAPSPAPTAAQSAAPGASPGTAPSAAGPRATETVATTRPRELRPSLRVKVPPRAMVLAAGLGRRMLPLTETTPKPLVEVAGRPLIDRSLDRLGEAGVKQAVVNVHHHAGKLEKHLARRKGRPEVIVSDERKQLLDSGGGVAHALDHFKGKPFWVVNGDIVWLDGLNNTFKLVANYWDKGRMDALLLIVAAVSAHGYRGQGDFDMDADGRLKRKAERTITPFVYGGIAILSPKLFKGIDDRVFSLNRVFDRAEAHGRLYGVMHEGRWAHVGTPDAIVEAERRLFA</sequence>
<keyword evidence="2 5" id="KW-0548">Nucleotidyltransferase</keyword>
<evidence type="ECO:0000313" key="5">
    <source>
        <dbReference type="EMBL" id="TCP36391.1"/>
    </source>
</evidence>
<organism evidence="5 6">
    <name type="scientific">Rhodothalassium salexigens DSM 2132</name>
    <dbReference type="NCBI Taxonomy" id="1188247"/>
    <lineage>
        <taxon>Bacteria</taxon>
        <taxon>Pseudomonadati</taxon>
        <taxon>Pseudomonadota</taxon>
        <taxon>Alphaproteobacteria</taxon>
        <taxon>Rhodothalassiales</taxon>
        <taxon>Rhodothalassiaceae</taxon>
        <taxon>Rhodothalassium</taxon>
    </lineage>
</organism>
<protein>
    <submittedName>
        <fullName evidence="5">MurNAc alpha-1-phosphate uridylyltransferase</fullName>
    </submittedName>
</protein>
<dbReference type="AlphaFoldDB" id="A0A4R2PQA1"/>
<dbReference type="Gene3D" id="3.90.550.10">
    <property type="entry name" value="Spore Coat Polysaccharide Biosynthesis Protein SpsA, Chain A"/>
    <property type="match status" value="1"/>
</dbReference>
<proteinExistence type="predicted"/>
<reference evidence="5 6" key="1">
    <citation type="submission" date="2019-03" db="EMBL/GenBank/DDBJ databases">
        <title>Genomic Encyclopedia of Type Strains, Phase IV (KMG-IV): sequencing the most valuable type-strain genomes for metagenomic binning, comparative biology and taxonomic classification.</title>
        <authorList>
            <person name="Goeker M."/>
        </authorList>
    </citation>
    <scope>NUCLEOTIDE SEQUENCE [LARGE SCALE GENOMIC DNA]</scope>
    <source>
        <strain evidence="5 6">DSM 2132</strain>
    </source>
</reference>
<evidence type="ECO:0000313" key="6">
    <source>
        <dbReference type="Proteomes" id="UP000295399"/>
    </source>
</evidence>